<dbReference type="Proteomes" id="UP000001497">
    <property type="component" value="Chromosome"/>
</dbReference>
<dbReference type="HOGENOM" id="CLU_1710554_0_0_0"/>
<dbReference type="KEGG" id="fsc:FSU_2433"/>
<dbReference type="Proteomes" id="UP000000517">
    <property type="component" value="Chromosome"/>
</dbReference>
<dbReference type="AlphaFoldDB" id="C9RIP3"/>
<feature type="transmembrane region" description="Helical" evidence="1">
    <location>
        <begin position="12"/>
        <end position="33"/>
    </location>
</feature>
<evidence type="ECO:0000313" key="2">
    <source>
        <dbReference type="EMBL" id="ACX75514.1"/>
    </source>
</evidence>
<dbReference type="OrthoDB" id="9810196at2"/>
<accession>C9RIP3</accession>
<reference evidence="4" key="2">
    <citation type="submission" date="2010-08" db="EMBL/GenBank/DDBJ databases">
        <title>Complete sequence of Fibrobacter succinogenes subsp. succinogenes S85.</title>
        <authorList>
            <person name="Durkin A.S."/>
            <person name="Nelson K.E."/>
            <person name="Morrison M."/>
            <person name="Forsberg C.W."/>
            <person name="Wilson D.B."/>
            <person name="Russell J.B."/>
            <person name="Cann I.K.O."/>
            <person name="Mackie R.I."/>
            <person name="White B.A."/>
        </authorList>
    </citation>
    <scope>NUCLEOTIDE SEQUENCE [LARGE SCALE GENOMIC DNA]</scope>
    <source>
        <strain evidence="4">ATCC 19169 / S85</strain>
    </source>
</reference>
<reference evidence="3" key="3">
    <citation type="submission" date="2010-08" db="EMBL/GenBank/DDBJ databases">
        <authorList>
            <person name="Durkin A.S."/>
            <person name="Nelson K.E."/>
            <person name="Morrison M."/>
            <person name="Forsberg C.W."/>
            <person name="Wilson D.B."/>
            <person name="Russell J.B."/>
            <person name="Cann I.K.O."/>
            <person name="Mackie R.I."/>
            <person name="White B.A."/>
        </authorList>
    </citation>
    <scope>NUCLEOTIDE SEQUENCE</scope>
    <source>
        <strain evidence="3">S85</strain>
    </source>
</reference>
<keyword evidence="5" id="KW-1185">Reference proteome</keyword>
<name>C9RIP3_FIBSS</name>
<organism evidence="3 4">
    <name type="scientific">Fibrobacter succinogenes (strain ATCC 19169 / S85)</name>
    <dbReference type="NCBI Taxonomy" id="59374"/>
    <lineage>
        <taxon>Bacteria</taxon>
        <taxon>Pseudomonadati</taxon>
        <taxon>Fibrobacterota</taxon>
        <taxon>Fibrobacteria</taxon>
        <taxon>Fibrobacterales</taxon>
        <taxon>Fibrobacteraceae</taxon>
        <taxon>Fibrobacter</taxon>
    </lineage>
</organism>
<reference evidence="2 5" key="1">
    <citation type="submission" date="2009-10" db="EMBL/GenBank/DDBJ databases">
        <title>Complete sequence of Fibrobacter succinogenes subsp. succinogenes S85.</title>
        <authorList>
            <consortium name="US DOE Joint Genome Institute"/>
            <person name="Lucas S."/>
            <person name="Copeland A."/>
            <person name="Lapidus A."/>
            <person name="Glavina del Rio T."/>
            <person name="Tice H."/>
            <person name="Bruce D."/>
            <person name="Goodwin L."/>
            <person name="Pitluck S."/>
            <person name="Chertkov O."/>
            <person name="Detter J.C."/>
            <person name="Han C."/>
            <person name="Tapia R."/>
            <person name="Larimer F."/>
            <person name="Land M."/>
            <person name="Hauser L."/>
            <person name="Kyrpides N."/>
            <person name="Mikhailova N."/>
            <person name="Weimer P.J."/>
            <person name="Stevenson D.M."/>
            <person name="Boyum J."/>
            <person name="Brumm P.I."/>
            <person name="Mead D."/>
        </authorList>
    </citation>
    <scope>NUCLEOTIDE SEQUENCE [LARGE SCALE GENOMIC DNA]</scope>
    <source>
        <strain evidence="5">ATCC 19169 / S85</strain>
        <strain evidence="2">S85</strain>
    </source>
</reference>
<sequence>MTNLLKNKKGFGIVEILVAAAVLGFMYMAILNMQGGNRDALLRIRGRDGAIEVAQQVLDSLKSVGIAAIPSKDAEDTVFDVPEINRKWARGLGDSATVTYSSQVTVSPTQDYTSQTPSQFESISHVYAKQVKVKVSWNFKGSTQSIEVSSVIR</sequence>
<dbReference type="EMBL" id="CP001792">
    <property type="protein sequence ID" value="ACX75514.1"/>
    <property type="molecule type" value="Genomic_DNA"/>
</dbReference>
<evidence type="ECO:0000313" key="5">
    <source>
        <dbReference type="Proteomes" id="UP000001497"/>
    </source>
</evidence>
<dbReference type="KEGG" id="fsu:Fisuc_1924"/>
<dbReference type="RefSeq" id="WP_014546586.1">
    <property type="nucleotide sequence ID" value="NC_013410.1"/>
</dbReference>
<dbReference type="EMBL" id="CP002158">
    <property type="protein sequence ID" value="ADL26171.1"/>
    <property type="molecule type" value="Genomic_DNA"/>
</dbReference>
<keyword evidence="1" id="KW-0472">Membrane</keyword>
<dbReference type="STRING" id="59374.FSU_2433"/>
<keyword evidence="1" id="KW-1133">Transmembrane helix</keyword>
<evidence type="ECO:0000313" key="3">
    <source>
        <dbReference type="EMBL" id="ADL26171.1"/>
    </source>
</evidence>
<keyword evidence="1" id="KW-0812">Transmembrane</keyword>
<evidence type="ECO:0008006" key="6">
    <source>
        <dbReference type="Google" id="ProtNLM"/>
    </source>
</evidence>
<dbReference type="eggNOG" id="COG4967">
    <property type="taxonomic scope" value="Bacteria"/>
</dbReference>
<evidence type="ECO:0000256" key="1">
    <source>
        <dbReference type="SAM" id="Phobius"/>
    </source>
</evidence>
<evidence type="ECO:0000313" key="4">
    <source>
        <dbReference type="Proteomes" id="UP000000517"/>
    </source>
</evidence>
<gene>
    <name evidence="2" type="ordered locus">Fisuc_1924</name>
    <name evidence="3" type="ordered locus">FSU_2433</name>
</gene>
<proteinExistence type="predicted"/>
<protein>
    <recommendedName>
        <fullName evidence="6">Prepilin-type N-terminal cleavage/methylation domain-containing protein</fullName>
    </recommendedName>
</protein>